<dbReference type="Pfam" id="PF02055">
    <property type="entry name" value="Glyco_hydro_30"/>
    <property type="match status" value="1"/>
</dbReference>
<feature type="domain" description="Glycosyl hydrolase family 30 TIM-barrel" evidence="8">
    <location>
        <begin position="85"/>
        <end position="272"/>
    </location>
</feature>
<evidence type="ECO:0000256" key="6">
    <source>
        <dbReference type="RuleBase" id="RU361188"/>
    </source>
</evidence>
<sequence length="386" mass="43490">MRVVLIVVFSFILDASCQKKCVSKQFDKESSFVCACNSTYCDEIPPLPQLVDGDIVVYTTDIKDKRFDQVTMKFSQNSNSRIFAIYRDFLKQFLGPAIRTNPLTNHLKIMIYDFNRGSCGPYGSDRIMECGADKFIDVVLADESASSYVDGVAMHWYDDFNYNASVLDTIYNRHSDKWILHTEACAGFYEDESTHGVALGNWTRGEQYAHDIIENLNHWSTGWTDWNMALDTKGGPNWVNNLVDSPTVVADDNLTFYKQPMFYVLGHFSKFILPNSIRISSKFEGVDPSLLEGVAFLNPQNQTVLVIHNRGSDSYQVAIQDACASNQVADVEIEPNSIKTLVWNHQCVGTTQATQPQGTSPTKSASTISVYYLNLFLLIATVWFLV</sequence>
<dbReference type="PANTHER" id="PTHR11069">
    <property type="entry name" value="GLUCOSYLCERAMIDASE"/>
    <property type="match status" value="1"/>
</dbReference>
<evidence type="ECO:0000256" key="2">
    <source>
        <dbReference type="ARBA" id="ARBA00005382"/>
    </source>
</evidence>
<evidence type="ECO:0000256" key="3">
    <source>
        <dbReference type="ARBA" id="ARBA00012658"/>
    </source>
</evidence>
<evidence type="ECO:0000259" key="8">
    <source>
        <dbReference type="Pfam" id="PF02055"/>
    </source>
</evidence>
<keyword evidence="6" id="KW-0746">Sphingolipid metabolism</keyword>
<dbReference type="Pfam" id="PF17189">
    <property type="entry name" value="Glyco_hydro_30C"/>
    <property type="match status" value="1"/>
</dbReference>
<dbReference type="InterPro" id="IPR033453">
    <property type="entry name" value="Glyco_hydro_30_TIM-barrel"/>
</dbReference>
<keyword evidence="5 6" id="KW-0378">Hydrolase</keyword>
<evidence type="ECO:0000313" key="10">
    <source>
        <dbReference type="Proteomes" id="UP000887540"/>
    </source>
</evidence>
<evidence type="ECO:0000256" key="7">
    <source>
        <dbReference type="SAM" id="SignalP"/>
    </source>
</evidence>
<dbReference type="AlphaFoldDB" id="A0A914DBZ1"/>
<dbReference type="PANTHER" id="PTHR11069:SF23">
    <property type="entry name" value="LYSOSOMAL ACID GLUCOSYLCERAMIDASE"/>
    <property type="match status" value="1"/>
</dbReference>
<dbReference type="EC" id="3.2.1.45" evidence="3 6"/>
<reference evidence="11" key="1">
    <citation type="submission" date="2022-11" db="UniProtKB">
        <authorList>
            <consortium name="WormBaseParasite"/>
        </authorList>
    </citation>
    <scope>IDENTIFICATION</scope>
</reference>
<keyword evidence="6" id="KW-0326">Glycosidase</keyword>
<feature type="domain" description="Glycosyl hydrolase family 30 beta sandwich" evidence="9">
    <location>
        <begin position="276"/>
        <end position="341"/>
    </location>
</feature>
<evidence type="ECO:0000256" key="4">
    <source>
        <dbReference type="ARBA" id="ARBA00022729"/>
    </source>
</evidence>
<evidence type="ECO:0000256" key="5">
    <source>
        <dbReference type="ARBA" id="ARBA00022801"/>
    </source>
</evidence>
<dbReference type="GO" id="GO:0016020">
    <property type="term" value="C:membrane"/>
    <property type="evidence" value="ECO:0007669"/>
    <property type="project" value="GOC"/>
</dbReference>
<comment type="catalytic activity">
    <reaction evidence="1">
        <text>a beta-D-glucosyl-(1&lt;-&gt;1')-N-acylsphing-4-enine + H2O = an N-acylsphing-4-enine + D-glucose</text>
        <dbReference type="Rhea" id="RHEA:13269"/>
        <dbReference type="ChEBI" id="CHEBI:4167"/>
        <dbReference type="ChEBI" id="CHEBI:15377"/>
        <dbReference type="ChEBI" id="CHEBI:22801"/>
        <dbReference type="ChEBI" id="CHEBI:52639"/>
        <dbReference type="EC" id="3.2.1.45"/>
    </reaction>
    <physiologicalReaction direction="left-to-right" evidence="1">
        <dbReference type="Rhea" id="RHEA:13270"/>
    </physiologicalReaction>
</comment>
<protein>
    <recommendedName>
        <fullName evidence="3 6">Glucosylceramidase</fullName>
        <ecNumber evidence="3 6">3.2.1.45</ecNumber>
    </recommendedName>
</protein>
<dbReference type="InterPro" id="IPR001139">
    <property type="entry name" value="Glyco_hydro_30"/>
</dbReference>
<feature type="signal peptide" evidence="7">
    <location>
        <begin position="1"/>
        <end position="17"/>
    </location>
</feature>
<keyword evidence="10" id="KW-1185">Reference proteome</keyword>
<dbReference type="InterPro" id="IPR017853">
    <property type="entry name" value="GH"/>
</dbReference>
<evidence type="ECO:0000313" key="11">
    <source>
        <dbReference type="WBParaSite" id="ACRNAN_scaffold215.g7156.t1"/>
    </source>
</evidence>
<dbReference type="GO" id="GO:0004348">
    <property type="term" value="F:glucosylceramidase activity"/>
    <property type="evidence" value="ECO:0007669"/>
    <property type="project" value="UniProtKB-EC"/>
</dbReference>
<organism evidence="10 11">
    <name type="scientific">Acrobeloides nanus</name>
    <dbReference type="NCBI Taxonomy" id="290746"/>
    <lineage>
        <taxon>Eukaryota</taxon>
        <taxon>Metazoa</taxon>
        <taxon>Ecdysozoa</taxon>
        <taxon>Nematoda</taxon>
        <taxon>Chromadorea</taxon>
        <taxon>Rhabditida</taxon>
        <taxon>Tylenchina</taxon>
        <taxon>Cephalobomorpha</taxon>
        <taxon>Cephaloboidea</taxon>
        <taxon>Cephalobidae</taxon>
        <taxon>Acrobeloides</taxon>
    </lineage>
</organism>
<dbReference type="Gene3D" id="3.20.20.80">
    <property type="entry name" value="Glycosidases"/>
    <property type="match status" value="1"/>
</dbReference>
<name>A0A914DBZ1_9BILA</name>
<dbReference type="GO" id="GO:0006680">
    <property type="term" value="P:glucosylceramide catabolic process"/>
    <property type="evidence" value="ECO:0007669"/>
    <property type="project" value="TreeGrafter"/>
</dbReference>
<evidence type="ECO:0000259" key="9">
    <source>
        <dbReference type="Pfam" id="PF17189"/>
    </source>
</evidence>
<dbReference type="WBParaSite" id="ACRNAN_scaffold215.g7156.t1">
    <property type="protein sequence ID" value="ACRNAN_scaffold215.g7156.t1"/>
    <property type="gene ID" value="ACRNAN_scaffold215.g7156"/>
</dbReference>
<dbReference type="SUPFAM" id="SSF51445">
    <property type="entry name" value="(Trans)glycosidases"/>
    <property type="match status" value="1"/>
</dbReference>
<accession>A0A914DBZ1</accession>
<proteinExistence type="inferred from homology"/>
<feature type="chain" id="PRO_5037286546" description="Glucosylceramidase" evidence="7">
    <location>
        <begin position="18"/>
        <end position="386"/>
    </location>
</feature>
<evidence type="ECO:0000256" key="1">
    <source>
        <dbReference type="ARBA" id="ARBA00001013"/>
    </source>
</evidence>
<keyword evidence="4 7" id="KW-0732">Signal</keyword>
<keyword evidence="6" id="KW-0443">Lipid metabolism</keyword>
<dbReference type="Proteomes" id="UP000887540">
    <property type="component" value="Unplaced"/>
</dbReference>
<dbReference type="InterPro" id="IPR033452">
    <property type="entry name" value="GH30_C"/>
</dbReference>
<comment type="similarity">
    <text evidence="2 6">Belongs to the glycosyl hydrolase 30 family.</text>
</comment>